<dbReference type="AlphaFoldDB" id="A0A1C3PFY6"/>
<accession>A0A1C3PFY6</accession>
<evidence type="ECO:0000313" key="7">
    <source>
        <dbReference type="Proteomes" id="UP000199013"/>
    </source>
</evidence>
<evidence type="ECO:0000256" key="3">
    <source>
        <dbReference type="ARBA" id="ARBA00023125"/>
    </source>
</evidence>
<sequence length="138" mass="15556">MRGFGDLEAVVMDLLWSAGAPRTVRHVYEDLREQRQVAYTTVMTVMDNLHRKGWLHRQLAGRAYLYEPVRSREVYSAELMGEALAASADRTATLMHFVERMAPEEARLLRDALVQTMSEREPAGPPAPACGTDDTPRP</sequence>
<reference evidence="7" key="1">
    <citation type="submission" date="2016-02" db="EMBL/GenBank/DDBJ databases">
        <authorList>
            <person name="Wibberg D."/>
        </authorList>
    </citation>
    <scope>NUCLEOTIDE SEQUENCE [LARGE SCALE GENOMIC DNA]</scope>
</reference>
<name>A0A1C3PFY6_9ACTN</name>
<keyword evidence="2" id="KW-0805">Transcription regulation</keyword>
<feature type="region of interest" description="Disordered" evidence="5">
    <location>
        <begin position="118"/>
        <end position="138"/>
    </location>
</feature>
<dbReference type="InterPro" id="IPR036388">
    <property type="entry name" value="WH-like_DNA-bd_sf"/>
</dbReference>
<evidence type="ECO:0000256" key="4">
    <source>
        <dbReference type="ARBA" id="ARBA00023163"/>
    </source>
</evidence>
<evidence type="ECO:0000256" key="5">
    <source>
        <dbReference type="SAM" id="MobiDB-lite"/>
    </source>
</evidence>
<evidence type="ECO:0000256" key="1">
    <source>
        <dbReference type="ARBA" id="ARBA00011046"/>
    </source>
</evidence>
<evidence type="ECO:0000313" key="6">
    <source>
        <dbReference type="EMBL" id="SBW28741.1"/>
    </source>
</evidence>
<dbReference type="SUPFAM" id="SSF46785">
    <property type="entry name" value="Winged helix' DNA-binding domain"/>
    <property type="match status" value="1"/>
</dbReference>
<dbReference type="Proteomes" id="UP000199013">
    <property type="component" value="Unassembled WGS sequence"/>
</dbReference>
<comment type="similarity">
    <text evidence="1">Belongs to the BlaI transcriptional regulatory family.</text>
</comment>
<evidence type="ECO:0000256" key="2">
    <source>
        <dbReference type="ARBA" id="ARBA00023015"/>
    </source>
</evidence>
<dbReference type="InterPro" id="IPR005650">
    <property type="entry name" value="BlaI_family"/>
</dbReference>
<protein>
    <recommendedName>
        <fullName evidence="8">CopY family transcriptional regulator</fullName>
    </recommendedName>
</protein>
<keyword evidence="3" id="KW-0238">DNA-binding</keyword>
<keyword evidence="7" id="KW-1185">Reference proteome</keyword>
<dbReference type="Gene3D" id="1.10.10.10">
    <property type="entry name" value="Winged helix-like DNA-binding domain superfamily/Winged helix DNA-binding domain"/>
    <property type="match status" value="1"/>
</dbReference>
<keyword evidence="4" id="KW-0804">Transcription</keyword>
<dbReference type="Pfam" id="PF03965">
    <property type="entry name" value="Penicillinase_R"/>
    <property type="match status" value="1"/>
</dbReference>
<dbReference type="GO" id="GO:0003677">
    <property type="term" value="F:DNA binding"/>
    <property type="evidence" value="ECO:0007669"/>
    <property type="project" value="UniProtKB-KW"/>
</dbReference>
<proteinExistence type="inferred from homology"/>
<dbReference type="GO" id="GO:0045892">
    <property type="term" value="P:negative regulation of DNA-templated transcription"/>
    <property type="evidence" value="ECO:0007669"/>
    <property type="project" value="InterPro"/>
</dbReference>
<organism evidence="6 7">
    <name type="scientific">Candidatus Protofrankia californiensis</name>
    <dbReference type="NCBI Taxonomy" id="1839754"/>
    <lineage>
        <taxon>Bacteria</taxon>
        <taxon>Bacillati</taxon>
        <taxon>Actinomycetota</taxon>
        <taxon>Actinomycetes</taxon>
        <taxon>Frankiales</taxon>
        <taxon>Frankiaceae</taxon>
        <taxon>Protofrankia</taxon>
    </lineage>
</organism>
<evidence type="ECO:0008006" key="8">
    <source>
        <dbReference type="Google" id="ProtNLM"/>
    </source>
</evidence>
<dbReference type="InterPro" id="IPR036390">
    <property type="entry name" value="WH_DNA-bd_sf"/>
</dbReference>
<gene>
    <name evidence="6" type="ORF">FDG2_5936</name>
</gene>
<dbReference type="EMBL" id="FLUV01002457">
    <property type="protein sequence ID" value="SBW28741.1"/>
    <property type="molecule type" value="Genomic_DNA"/>
</dbReference>
<dbReference type="Gene3D" id="6.10.140.850">
    <property type="match status" value="1"/>
</dbReference>